<evidence type="ECO:0000256" key="4">
    <source>
        <dbReference type="ARBA" id="ARBA00023015"/>
    </source>
</evidence>
<accession>A0A0L0HUP1</accession>
<keyword evidence="4 8" id="KW-0805">Transcription regulation</keyword>
<dbReference type="OrthoDB" id="344220at2759"/>
<dbReference type="EMBL" id="KQ257450">
    <property type="protein sequence ID" value="KND04822.1"/>
    <property type="molecule type" value="Genomic_DNA"/>
</dbReference>
<dbReference type="InterPro" id="IPR007018">
    <property type="entry name" value="Mediator_Med6"/>
</dbReference>
<dbReference type="Proteomes" id="UP000053201">
    <property type="component" value="Unassembled WGS sequence"/>
</dbReference>
<dbReference type="eggNOG" id="KOG3169">
    <property type="taxonomic scope" value="Eukaryota"/>
</dbReference>
<evidence type="ECO:0000256" key="8">
    <source>
        <dbReference type="RuleBase" id="RU364143"/>
    </source>
</evidence>
<dbReference type="PANTHER" id="PTHR13104">
    <property type="entry name" value="MED-6-RELATED"/>
    <property type="match status" value="1"/>
</dbReference>
<dbReference type="InterPro" id="IPR038566">
    <property type="entry name" value="Mediator_Med6_sf"/>
</dbReference>
<evidence type="ECO:0000313" key="10">
    <source>
        <dbReference type="EMBL" id="KND04822.1"/>
    </source>
</evidence>
<proteinExistence type="inferred from homology"/>
<reference evidence="10 11" key="1">
    <citation type="submission" date="2009-08" db="EMBL/GenBank/DDBJ databases">
        <title>The Genome Sequence of Spizellomyces punctatus strain DAOM BR117.</title>
        <authorList>
            <consortium name="The Broad Institute Genome Sequencing Platform"/>
            <person name="Russ C."/>
            <person name="Cuomo C."/>
            <person name="Shea T."/>
            <person name="Young S.K."/>
            <person name="Zeng Q."/>
            <person name="Koehrsen M."/>
            <person name="Haas B."/>
            <person name="Borodovsky M."/>
            <person name="Guigo R."/>
            <person name="Alvarado L."/>
            <person name="Berlin A."/>
            <person name="Bochicchio J."/>
            <person name="Borenstein D."/>
            <person name="Chapman S."/>
            <person name="Chen Z."/>
            <person name="Engels R."/>
            <person name="Freedman E."/>
            <person name="Gellesch M."/>
            <person name="Goldberg J."/>
            <person name="Griggs A."/>
            <person name="Gujja S."/>
            <person name="Heiman D."/>
            <person name="Hepburn T."/>
            <person name="Howarth C."/>
            <person name="Jen D."/>
            <person name="Larson L."/>
            <person name="Lewis B."/>
            <person name="Mehta T."/>
            <person name="Park D."/>
            <person name="Pearson M."/>
            <person name="Roberts A."/>
            <person name="Saif S."/>
            <person name="Shenoy N."/>
            <person name="Sisk P."/>
            <person name="Stolte C."/>
            <person name="Sykes S."/>
            <person name="Thomson T."/>
            <person name="Walk T."/>
            <person name="White J."/>
            <person name="Yandava C."/>
            <person name="Burger G."/>
            <person name="Gray M.W."/>
            <person name="Holland P.W.H."/>
            <person name="King N."/>
            <person name="Lang F.B.F."/>
            <person name="Roger A.J."/>
            <person name="Ruiz-Trillo I."/>
            <person name="Lander E."/>
            <person name="Nusbaum C."/>
        </authorList>
    </citation>
    <scope>NUCLEOTIDE SEQUENCE [LARGE SCALE GENOMIC DNA]</scope>
    <source>
        <strain evidence="10 11">DAOM BR117</strain>
    </source>
</reference>
<evidence type="ECO:0000256" key="7">
    <source>
        <dbReference type="ARBA" id="ARBA00031259"/>
    </source>
</evidence>
<gene>
    <name evidence="8" type="primary">MED6</name>
    <name evidence="10" type="ORF">SPPG_00525</name>
</gene>
<dbReference type="InParanoid" id="A0A0L0HUP1"/>
<dbReference type="Pfam" id="PF04934">
    <property type="entry name" value="Med6"/>
    <property type="match status" value="1"/>
</dbReference>
<keyword evidence="6 8" id="KW-0539">Nucleus</keyword>
<dbReference type="GO" id="GO:0006357">
    <property type="term" value="P:regulation of transcription by RNA polymerase II"/>
    <property type="evidence" value="ECO:0007669"/>
    <property type="project" value="InterPro"/>
</dbReference>
<comment type="function">
    <text evidence="8">Component of the Mediator complex, a coactivator involved in the regulated transcription of nearly all RNA polymerase II-dependent genes. Mediator functions as a bridge to convey information from gene-specific regulatory proteins to the basal RNA polymerase II transcription machinery. Mediator is recruited to promoters by direct interactions with regulatory proteins and serves as a scaffold for the assembly of a functional preinitiation complex with RNA polymerase II and the general transcription factors.</text>
</comment>
<dbReference type="RefSeq" id="XP_016612861.1">
    <property type="nucleotide sequence ID" value="XM_016748849.1"/>
</dbReference>
<dbReference type="FunCoup" id="A0A0L0HUP1">
    <property type="interactions" value="620"/>
</dbReference>
<organism evidence="10 11">
    <name type="scientific">Spizellomyces punctatus (strain DAOM BR117)</name>
    <dbReference type="NCBI Taxonomy" id="645134"/>
    <lineage>
        <taxon>Eukaryota</taxon>
        <taxon>Fungi</taxon>
        <taxon>Fungi incertae sedis</taxon>
        <taxon>Chytridiomycota</taxon>
        <taxon>Chytridiomycota incertae sedis</taxon>
        <taxon>Chytridiomycetes</taxon>
        <taxon>Spizellomycetales</taxon>
        <taxon>Spizellomycetaceae</taxon>
        <taxon>Spizellomyces</taxon>
    </lineage>
</organism>
<name>A0A0L0HUP1_SPIPD</name>
<dbReference type="Gene3D" id="3.10.450.580">
    <property type="entry name" value="Mediator complex, subunit Med6"/>
    <property type="match status" value="1"/>
</dbReference>
<dbReference type="GeneID" id="27684245"/>
<evidence type="ECO:0000256" key="2">
    <source>
        <dbReference type="ARBA" id="ARBA00007526"/>
    </source>
</evidence>
<dbReference type="STRING" id="645134.A0A0L0HUP1"/>
<evidence type="ECO:0000256" key="6">
    <source>
        <dbReference type="ARBA" id="ARBA00023242"/>
    </source>
</evidence>
<evidence type="ECO:0000313" key="11">
    <source>
        <dbReference type="Proteomes" id="UP000053201"/>
    </source>
</evidence>
<feature type="region of interest" description="Disordered" evidence="9">
    <location>
        <begin position="244"/>
        <end position="264"/>
    </location>
</feature>
<keyword evidence="5 8" id="KW-0804">Transcription</keyword>
<dbReference type="AlphaFoldDB" id="A0A0L0HUP1"/>
<dbReference type="VEuPathDB" id="FungiDB:SPPG_00525"/>
<sequence length="264" mass="29632">MTKADDALQTLVRAGSDAGNNVHHFPLTLGPAIICQTLAIRTMEDQDLTQISWRDPAFLQHFGLGEHNVMDYFALSEFYDKSSINEQLRMQARFNELQTSQLDKRQMTGIDYELLYAIVNVQPSLFVITKGMRRSPNNVDLLAAYYILDGTVYQTPDLHTLVSNRILTSLHHVQKLFDGALADSRYHPALGHYWKEDEALYVTDKEASAHDRKRKQQFATGLDALIADSVQSSLDVVASWEEDNNQGVSTVETGEKVEPAVSTG</sequence>
<comment type="subunit">
    <text evidence="8">Component of the Mediator complex.</text>
</comment>
<evidence type="ECO:0000256" key="9">
    <source>
        <dbReference type="SAM" id="MobiDB-lite"/>
    </source>
</evidence>
<dbReference type="OMA" id="ERPPFLW"/>
<keyword evidence="11" id="KW-1185">Reference proteome</keyword>
<comment type="similarity">
    <text evidence="2 8">Belongs to the Mediator complex subunit 6 family.</text>
</comment>
<evidence type="ECO:0000256" key="1">
    <source>
        <dbReference type="ARBA" id="ARBA00004123"/>
    </source>
</evidence>
<dbReference type="GO" id="GO:0003712">
    <property type="term" value="F:transcription coregulator activity"/>
    <property type="evidence" value="ECO:0007669"/>
    <property type="project" value="InterPro"/>
</dbReference>
<keyword evidence="8" id="KW-0010">Activator</keyword>
<evidence type="ECO:0000256" key="5">
    <source>
        <dbReference type="ARBA" id="ARBA00023163"/>
    </source>
</evidence>
<protein>
    <recommendedName>
        <fullName evidence="3 8">Mediator of RNA polymerase II transcription subunit 6</fullName>
    </recommendedName>
    <alternativeName>
        <fullName evidence="7 8">Mediator complex subunit 6</fullName>
    </alternativeName>
</protein>
<comment type="subcellular location">
    <subcellularLocation>
        <location evidence="1 8">Nucleus</location>
    </subcellularLocation>
</comment>
<dbReference type="GO" id="GO:0016592">
    <property type="term" value="C:mediator complex"/>
    <property type="evidence" value="ECO:0007669"/>
    <property type="project" value="InterPro"/>
</dbReference>
<evidence type="ECO:0000256" key="3">
    <source>
        <dbReference type="ARBA" id="ARBA00020634"/>
    </source>
</evidence>